<feature type="domain" description="TonB-dependent receptor-like beta-barrel" evidence="14">
    <location>
        <begin position="265"/>
        <end position="789"/>
    </location>
</feature>
<evidence type="ECO:0000256" key="1">
    <source>
        <dbReference type="ARBA" id="ARBA00004571"/>
    </source>
</evidence>
<dbReference type="InterPro" id="IPR000531">
    <property type="entry name" value="Beta-barrel_TonB"/>
</dbReference>
<reference evidence="16 17" key="1">
    <citation type="submission" date="2015-04" db="EMBL/GenBank/DDBJ databases">
        <title>The draft genome sequence of Erythrobacter luteus KA37.</title>
        <authorList>
            <person name="Zhuang L."/>
            <person name="Liu Y."/>
            <person name="Shao Z."/>
        </authorList>
    </citation>
    <scope>NUCLEOTIDE SEQUENCE [LARGE SCALE GENOMIC DNA]</scope>
    <source>
        <strain evidence="16 17">KA37</strain>
    </source>
</reference>
<dbReference type="Gene3D" id="2.40.170.20">
    <property type="entry name" value="TonB-dependent receptor, beta-barrel domain"/>
    <property type="match status" value="1"/>
</dbReference>
<evidence type="ECO:0000256" key="8">
    <source>
        <dbReference type="ARBA" id="ARBA00023077"/>
    </source>
</evidence>
<evidence type="ECO:0000256" key="13">
    <source>
        <dbReference type="SAM" id="SignalP"/>
    </source>
</evidence>
<evidence type="ECO:0000256" key="6">
    <source>
        <dbReference type="ARBA" id="ARBA00023004"/>
    </source>
</evidence>
<sequence>MIARLLGSASAAAIFLTLASAAAAQDVPPEQQDDDRDAGFSGEIIVTAQRREESLQDTALAVTALGGDRLQNQQVTTLQDLQVAVPAVTFGNDFNMAKVFIRGVGANTSTTGSSTGVALHVDGVYVARAEAQLTSLFDLERVEVLRGPQGTLYGRNAVGGSINLITAKPTDYFSGYVRGTYGNYNRFIGEAAIGGPITEGIRFRVAGMSQQGDGFGVNPVTGQDVDDMNRWMGRAHLEFDLGSTGELLLTGEYFRQNDSAGAVHYLAPSFPGVPRLAPLGVGGYAIEPRDLASEIQPGTDTESYAFTGRLSFDLNDSLSIANIASYRDFYSKLYQDLDLSGVQNGFTVNGRPSTVQRRTIDAEQFSNELQLTYTSDLIEGVLGGYYFTEEQHPNDTLGLGRETGVPTNTAILARDGVPLDRAYFLCGFQPDGTTGGSALQTPKRVCTRSNLDTEAWAIFGQATFDVGQLVPALDGFSVRLGGRFSHERVESENPGVVIRYAAGAPNNALPTLVATEEGTHAERTFEDFSPEFGLQYRPNPDLLLYYTYSEGFKAGSGENAFASTTIVDPEYISNHEAGIKYTFMDGRLNASLTGYTYDLEGLQLNKTIAGGPTGYTTVFDNAADSSASGIEFELFGSPFDGFRFSSAVSYTDASFGDYVTIDPFRPANVAGGTPYNAVTNPDPTAFGAPCDSPEDLPTTQTCEINLAGNALRNTPEWSVNTHLEYDLPFELGDGGVLTAQTDFSYRSRIYFTEFEREIESSAPYALVDGALRYESGDGDFTASVWVRNLFDVDRKSSTFALATGRLIGATYLPPRTFGVTAGYEF</sequence>
<dbReference type="OrthoDB" id="7192131at2"/>
<dbReference type="PATRIC" id="fig|1581420.6.peg.2191"/>
<keyword evidence="16" id="KW-0675">Receptor</keyword>
<evidence type="ECO:0000256" key="7">
    <source>
        <dbReference type="ARBA" id="ARBA00023065"/>
    </source>
</evidence>
<evidence type="ECO:0000256" key="5">
    <source>
        <dbReference type="ARBA" id="ARBA00022692"/>
    </source>
</evidence>
<accession>A0A0G9MV77</accession>
<dbReference type="Gene3D" id="2.170.130.10">
    <property type="entry name" value="TonB-dependent receptor, plug domain"/>
    <property type="match status" value="1"/>
</dbReference>
<dbReference type="RefSeq" id="WP_047004289.1">
    <property type="nucleotide sequence ID" value="NZ_LBHB01000002.1"/>
</dbReference>
<dbReference type="GO" id="GO:0006826">
    <property type="term" value="P:iron ion transport"/>
    <property type="evidence" value="ECO:0007669"/>
    <property type="project" value="UniProtKB-KW"/>
</dbReference>
<dbReference type="InterPro" id="IPR036942">
    <property type="entry name" value="Beta-barrel_TonB_sf"/>
</dbReference>
<dbReference type="Pfam" id="PF00593">
    <property type="entry name" value="TonB_dep_Rec_b-barrel"/>
    <property type="match status" value="1"/>
</dbReference>
<keyword evidence="10 11" id="KW-0998">Cell outer membrane</keyword>
<dbReference type="STRING" id="1581420.AAW00_10715"/>
<keyword evidence="3 11" id="KW-1134">Transmembrane beta strand</keyword>
<keyword evidence="5 11" id="KW-0812">Transmembrane</keyword>
<protein>
    <submittedName>
        <fullName evidence="16">TonB-dependent receptor</fullName>
    </submittedName>
</protein>
<gene>
    <name evidence="16" type="ORF">AAW00_10715</name>
</gene>
<dbReference type="Pfam" id="PF07715">
    <property type="entry name" value="Plug"/>
    <property type="match status" value="1"/>
</dbReference>
<evidence type="ECO:0000313" key="16">
    <source>
        <dbReference type="EMBL" id="KLE34642.1"/>
    </source>
</evidence>
<keyword evidence="9 11" id="KW-0472">Membrane</keyword>
<comment type="subcellular location">
    <subcellularLocation>
        <location evidence="1 11">Cell outer membrane</location>
        <topology evidence="1 11">Multi-pass membrane protein</topology>
    </subcellularLocation>
</comment>
<dbReference type="PROSITE" id="PS52016">
    <property type="entry name" value="TONB_DEPENDENT_REC_3"/>
    <property type="match status" value="1"/>
</dbReference>
<feature type="domain" description="TonB-dependent receptor plug" evidence="15">
    <location>
        <begin position="55"/>
        <end position="160"/>
    </location>
</feature>
<dbReference type="InterPro" id="IPR037066">
    <property type="entry name" value="Plug_dom_sf"/>
</dbReference>
<organism evidence="16 17">
    <name type="scientific">Aurantiacibacter luteus</name>
    <dbReference type="NCBI Taxonomy" id="1581420"/>
    <lineage>
        <taxon>Bacteria</taxon>
        <taxon>Pseudomonadati</taxon>
        <taxon>Pseudomonadota</taxon>
        <taxon>Alphaproteobacteria</taxon>
        <taxon>Sphingomonadales</taxon>
        <taxon>Erythrobacteraceae</taxon>
        <taxon>Aurantiacibacter</taxon>
    </lineage>
</organism>
<evidence type="ECO:0000256" key="2">
    <source>
        <dbReference type="ARBA" id="ARBA00022448"/>
    </source>
</evidence>
<dbReference type="SUPFAM" id="SSF56935">
    <property type="entry name" value="Porins"/>
    <property type="match status" value="1"/>
</dbReference>
<dbReference type="GO" id="GO:0009279">
    <property type="term" value="C:cell outer membrane"/>
    <property type="evidence" value="ECO:0007669"/>
    <property type="project" value="UniProtKB-SubCell"/>
</dbReference>
<evidence type="ECO:0000256" key="9">
    <source>
        <dbReference type="ARBA" id="ARBA00023136"/>
    </source>
</evidence>
<comment type="similarity">
    <text evidence="11 12">Belongs to the TonB-dependent receptor family.</text>
</comment>
<name>A0A0G9MV77_9SPHN</name>
<keyword evidence="17" id="KW-1185">Reference proteome</keyword>
<feature type="chain" id="PRO_5002580611" evidence="13">
    <location>
        <begin position="25"/>
        <end position="825"/>
    </location>
</feature>
<dbReference type="EMBL" id="LBHB01000002">
    <property type="protein sequence ID" value="KLE34642.1"/>
    <property type="molecule type" value="Genomic_DNA"/>
</dbReference>
<evidence type="ECO:0000256" key="12">
    <source>
        <dbReference type="RuleBase" id="RU003357"/>
    </source>
</evidence>
<evidence type="ECO:0000259" key="15">
    <source>
        <dbReference type="Pfam" id="PF07715"/>
    </source>
</evidence>
<keyword evidence="4" id="KW-0410">Iron transport</keyword>
<evidence type="ECO:0000256" key="4">
    <source>
        <dbReference type="ARBA" id="ARBA00022496"/>
    </source>
</evidence>
<proteinExistence type="inferred from homology"/>
<evidence type="ECO:0000259" key="14">
    <source>
        <dbReference type="Pfam" id="PF00593"/>
    </source>
</evidence>
<comment type="caution">
    <text evidence="16">The sequence shown here is derived from an EMBL/GenBank/DDBJ whole genome shotgun (WGS) entry which is preliminary data.</text>
</comment>
<dbReference type="Proteomes" id="UP000053464">
    <property type="component" value="Unassembled WGS sequence"/>
</dbReference>
<dbReference type="InterPro" id="IPR012910">
    <property type="entry name" value="Plug_dom"/>
</dbReference>
<evidence type="ECO:0000313" key="17">
    <source>
        <dbReference type="Proteomes" id="UP000053464"/>
    </source>
</evidence>
<evidence type="ECO:0000256" key="11">
    <source>
        <dbReference type="PROSITE-ProRule" id="PRU01360"/>
    </source>
</evidence>
<keyword evidence="6" id="KW-0408">Iron</keyword>
<keyword evidence="13" id="KW-0732">Signal</keyword>
<evidence type="ECO:0000256" key="3">
    <source>
        <dbReference type="ARBA" id="ARBA00022452"/>
    </source>
</evidence>
<evidence type="ECO:0000256" key="10">
    <source>
        <dbReference type="ARBA" id="ARBA00023237"/>
    </source>
</evidence>
<keyword evidence="2 11" id="KW-0813">Transport</keyword>
<feature type="signal peptide" evidence="13">
    <location>
        <begin position="1"/>
        <end position="24"/>
    </location>
</feature>
<dbReference type="InterPro" id="IPR039426">
    <property type="entry name" value="TonB-dep_rcpt-like"/>
</dbReference>
<dbReference type="AlphaFoldDB" id="A0A0G9MV77"/>
<dbReference type="PANTHER" id="PTHR32552:SF81">
    <property type="entry name" value="TONB-DEPENDENT OUTER MEMBRANE RECEPTOR"/>
    <property type="match status" value="1"/>
</dbReference>
<dbReference type="PANTHER" id="PTHR32552">
    <property type="entry name" value="FERRICHROME IRON RECEPTOR-RELATED"/>
    <property type="match status" value="1"/>
</dbReference>
<keyword evidence="8 12" id="KW-0798">TonB box</keyword>
<keyword evidence="7" id="KW-0406">Ion transport</keyword>